<organism evidence="1">
    <name type="scientific">bioreactor metagenome</name>
    <dbReference type="NCBI Taxonomy" id="1076179"/>
    <lineage>
        <taxon>unclassified sequences</taxon>
        <taxon>metagenomes</taxon>
        <taxon>ecological metagenomes</taxon>
    </lineage>
</organism>
<dbReference type="EMBL" id="VSSQ01115670">
    <property type="protein sequence ID" value="MPN50997.1"/>
    <property type="molecule type" value="Genomic_DNA"/>
</dbReference>
<reference evidence="1" key="1">
    <citation type="submission" date="2019-08" db="EMBL/GenBank/DDBJ databases">
        <authorList>
            <person name="Kucharzyk K."/>
            <person name="Murdoch R.W."/>
            <person name="Higgins S."/>
            <person name="Loffler F."/>
        </authorList>
    </citation>
    <scope>NUCLEOTIDE SEQUENCE</scope>
</reference>
<sequence length="65" mass="7117">MIASSITIVVPQLDFVQVIGSAQIHLHPLQAGRASRVFGCIFDLRIGSIRDIVEWDRCADGSFSC</sequence>
<evidence type="ECO:0000313" key="1">
    <source>
        <dbReference type="EMBL" id="MPN50997.1"/>
    </source>
</evidence>
<accession>A0A645II71</accession>
<proteinExistence type="predicted"/>
<gene>
    <name evidence="1" type="ORF">SDC9_198638</name>
</gene>
<protein>
    <submittedName>
        <fullName evidence="1">Uncharacterized protein</fullName>
    </submittedName>
</protein>
<name>A0A645II71_9ZZZZ</name>
<dbReference type="AlphaFoldDB" id="A0A645II71"/>
<comment type="caution">
    <text evidence="1">The sequence shown here is derived from an EMBL/GenBank/DDBJ whole genome shotgun (WGS) entry which is preliminary data.</text>
</comment>